<name>A0A1Q4H752_9MYCO</name>
<evidence type="ECO:0000256" key="1">
    <source>
        <dbReference type="SAM" id="MobiDB-lite"/>
    </source>
</evidence>
<feature type="region of interest" description="Disordered" evidence="1">
    <location>
        <begin position="105"/>
        <end position="132"/>
    </location>
</feature>
<comment type="caution">
    <text evidence="2">The sequence shown here is derived from an EMBL/GenBank/DDBJ whole genome shotgun (WGS) entry which is preliminary data.</text>
</comment>
<evidence type="ECO:0000313" key="2">
    <source>
        <dbReference type="EMBL" id="PEG55360.1"/>
    </source>
</evidence>
<organism evidence="2 3">
    <name type="scientific">Mycolicibacterium diernhoferi</name>
    <dbReference type="NCBI Taxonomy" id="1801"/>
    <lineage>
        <taxon>Bacteria</taxon>
        <taxon>Bacillati</taxon>
        <taxon>Actinomycetota</taxon>
        <taxon>Actinomycetes</taxon>
        <taxon>Mycobacteriales</taxon>
        <taxon>Mycobacteriaceae</taxon>
        <taxon>Mycolicibacterium</taxon>
    </lineage>
</organism>
<dbReference type="Pfam" id="PF10824">
    <property type="entry name" value="T7SS_ESX_EspC"/>
    <property type="match status" value="1"/>
</dbReference>
<feature type="compositionally biased region" description="Pro residues" evidence="1">
    <location>
        <begin position="248"/>
        <end position="257"/>
    </location>
</feature>
<dbReference type="GO" id="GO:0009306">
    <property type="term" value="P:protein secretion"/>
    <property type="evidence" value="ECO:0007669"/>
    <property type="project" value="InterPro"/>
</dbReference>
<gene>
    <name evidence="2" type="ORF">CRI78_07270</name>
</gene>
<reference evidence="2 3" key="1">
    <citation type="submission" date="2017-10" db="EMBL/GenBank/DDBJ databases">
        <title>The new phylogeny of genus Mycobacterium.</title>
        <authorList>
            <person name="Tortoli E."/>
            <person name="Trovato A."/>
            <person name="Cirillo D.M."/>
        </authorList>
    </citation>
    <scope>NUCLEOTIDE SEQUENCE [LARGE SCALE GENOMIC DNA]</scope>
    <source>
        <strain evidence="2 3">IP141170001</strain>
    </source>
</reference>
<dbReference type="OrthoDB" id="4640843at2"/>
<dbReference type="RefSeq" id="WP_073858841.1">
    <property type="nucleotide sequence ID" value="NZ_BAAATC010000006.1"/>
</dbReference>
<proteinExistence type="predicted"/>
<feature type="compositionally biased region" description="Basic and acidic residues" evidence="1">
    <location>
        <begin position="210"/>
        <end position="230"/>
    </location>
</feature>
<dbReference type="InterPro" id="IPR022536">
    <property type="entry name" value="EspC"/>
</dbReference>
<keyword evidence="3" id="KW-1185">Reference proteome</keyword>
<protein>
    <submittedName>
        <fullName evidence="2">ESX-1 secretion-associated protein</fullName>
    </submittedName>
</protein>
<accession>A0A1Q4H752</accession>
<dbReference type="EMBL" id="PDCR01000007">
    <property type="protein sequence ID" value="PEG55360.1"/>
    <property type="molecule type" value="Genomic_DNA"/>
</dbReference>
<feature type="region of interest" description="Disordered" evidence="1">
    <location>
        <begin position="182"/>
        <end position="257"/>
    </location>
</feature>
<evidence type="ECO:0000313" key="3">
    <source>
        <dbReference type="Proteomes" id="UP000220340"/>
    </source>
</evidence>
<dbReference type="AlphaFoldDB" id="A0A1Q4H752"/>
<feature type="compositionally biased region" description="Low complexity" evidence="1">
    <location>
        <begin position="118"/>
        <end position="132"/>
    </location>
</feature>
<dbReference type="Proteomes" id="UP000220340">
    <property type="component" value="Unassembled WGS sequence"/>
</dbReference>
<sequence>MTDPLFVQTDGVLNYSKRHAQVAAGLSGLAGTDGAGVQNSHGAIASAVSTALHSALHERTGAVGATSTSASTISDLLQKAAHAYTAGDEEGASRLHAAVAALEGRAGSPDSGAGAQVGPGARAANGAAGSPGADAMGQMGQIMGQIGQQVGQLAQLVTAPLQGLAQGLQQVPQQILQGVQQAVPAGQTASPDAGPDAGTPAEKPEDDTEREDRAQRREQAEPAPEREVRAGGDVVSGHAPVAATEPARPAPTRPQVD</sequence>